<dbReference type="GO" id="GO:0016887">
    <property type="term" value="F:ATP hydrolysis activity"/>
    <property type="evidence" value="ECO:0007669"/>
    <property type="project" value="InterPro"/>
</dbReference>
<evidence type="ECO:0000256" key="3">
    <source>
        <dbReference type="ARBA" id="ARBA00022840"/>
    </source>
</evidence>
<gene>
    <name evidence="5" type="ORF">METZ01_LOCUS57913</name>
</gene>
<dbReference type="InterPro" id="IPR003593">
    <property type="entry name" value="AAA+_ATPase"/>
</dbReference>
<feature type="non-terminal residue" evidence="5">
    <location>
        <position position="319"/>
    </location>
</feature>
<feature type="non-terminal residue" evidence="5">
    <location>
        <position position="1"/>
    </location>
</feature>
<dbReference type="InterPro" id="IPR003959">
    <property type="entry name" value="ATPase_AAA_core"/>
</dbReference>
<feature type="domain" description="AAA+ ATPase" evidence="4">
    <location>
        <begin position="17"/>
        <end position="158"/>
    </location>
</feature>
<protein>
    <recommendedName>
        <fullName evidence="4">AAA+ ATPase domain-containing protein</fullName>
    </recommendedName>
</protein>
<sequence length="319" mass="34719">VTQLRAWGSAWKHGIPEQRGVILAGPAGCGKTSAALALAGEMGWEVVELNASDARSGPVIEGVALRAGLFEGFATDGAAPRTKLILLDEADNLYERPEQSASKKKDFSDRGGRKAVMLTLRETRQPVILTVNDLYALTKGSGGAFRRLAQTIKFQQLPAAIIREVLNEVAAAESIEIEPAVVQRLAENAHGDLRGAINDLQSLAEGGLTVDDEQVDALGVRDREAEMFATLRAIFEGDDYDGPRKAVFDLHEPPGEIATWVSDNLPLMYRQPNDLARAYRRVSHADVLLARTRRQQNFGLWGYASELLSSGVALSRRHP</sequence>
<evidence type="ECO:0000256" key="2">
    <source>
        <dbReference type="ARBA" id="ARBA00022741"/>
    </source>
</evidence>
<name>A0A381SNM3_9ZZZZ</name>
<reference evidence="5" key="1">
    <citation type="submission" date="2018-05" db="EMBL/GenBank/DDBJ databases">
        <authorList>
            <person name="Lanie J.A."/>
            <person name="Ng W.-L."/>
            <person name="Kazmierczak K.M."/>
            <person name="Andrzejewski T.M."/>
            <person name="Davidsen T.M."/>
            <person name="Wayne K.J."/>
            <person name="Tettelin H."/>
            <person name="Glass J.I."/>
            <person name="Rusch D."/>
            <person name="Podicherti R."/>
            <person name="Tsui H.-C.T."/>
            <person name="Winkler M.E."/>
        </authorList>
    </citation>
    <scope>NUCLEOTIDE SEQUENCE</scope>
</reference>
<dbReference type="PANTHER" id="PTHR23389">
    <property type="entry name" value="CHROMOSOME TRANSMISSION FIDELITY FACTOR 18"/>
    <property type="match status" value="1"/>
</dbReference>
<keyword evidence="1" id="KW-0235">DNA replication</keyword>
<dbReference type="SUPFAM" id="SSF52540">
    <property type="entry name" value="P-loop containing nucleoside triphosphate hydrolases"/>
    <property type="match status" value="1"/>
</dbReference>
<dbReference type="AlphaFoldDB" id="A0A381SNM3"/>
<dbReference type="InterPro" id="IPR027417">
    <property type="entry name" value="P-loop_NTPase"/>
</dbReference>
<proteinExistence type="predicted"/>
<evidence type="ECO:0000313" key="5">
    <source>
        <dbReference type="EMBL" id="SVA05059.1"/>
    </source>
</evidence>
<dbReference type="CDD" id="cd00009">
    <property type="entry name" value="AAA"/>
    <property type="match status" value="1"/>
</dbReference>
<dbReference type="GO" id="GO:0005524">
    <property type="term" value="F:ATP binding"/>
    <property type="evidence" value="ECO:0007669"/>
    <property type="project" value="UniProtKB-KW"/>
</dbReference>
<evidence type="ECO:0000259" key="4">
    <source>
        <dbReference type="SMART" id="SM00382"/>
    </source>
</evidence>
<dbReference type="Gene3D" id="3.40.50.300">
    <property type="entry name" value="P-loop containing nucleotide triphosphate hydrolases"/>
    <property type="match status" value="1"/>
</dbReference>
<dbReference type="GO" id="GO:0006260">
    <property type="term" value="P:DNA replication"/>
    <property type="evidence" value="ECO:0007669"/>
    <property type="project" value="UniProtKB-KW"/>
</dbReference>
<evidence type="ECO:0000256" key="1">
    <source>
        <dbReference type="ARBA" id="ARBA00022705"/>
    </source>
</evidence>
<dbReference type="EMBL" id="UINC01003295">
    <property type="protein sequence ID" value="SVA05059.1"/>
    <property type="molecule type" value="Genomic_DNA"/>
</dbReference>
<dbReference type="Pfam" id="PF00004">
    <property type="entry name" value="AAA"/>
    <property type="match status" value="1"/>
</dbReference>
<dbReference type="InterPro" id="IPR047854">
    <property type="entry name" value="RFC_lid"/>
</dbReference>
<dbReference type="SMART" id="SM00382">
    <property type="entry name" value="AAA"/>
    <property type="match status" value="1"/>
</dbReference>
<dbReference type="CDD" id="cd18140">
    <property type="entry name" value="HLD_clamp_RFC"/>
    <property type="match status" value="1"/>
</dbReference>
<accession>A0A381SNM3</accession>
<dbReference type="Pfam" id="PF21960">
    <property type="entry name" value="RCF1-5-like_lid"/>
    <property type="match status" value="1"/>
</dbReference>
<keyword evidence="3" id="KW-0067">ATP-binding</keyword>
<dbReference type="PANTHER" id="PTHR23389:SF6">
    <property type="entry name" value="REPLICATION FACTOR C SUBUNIT 1"/>
    <property type="match status" value="1"/>
</dbReference>
<organism evidence="5">
    <name type="scientific">marine metagenome</name>
    <dbReference type="NCBI Taxonomy" id="408172"/>
    <lineage>
        <taxon>unclassified sequences</taxon>
        <taxon>metagenomes</taxon>
        <taxon>ecological metagenomes</taxon>
    </lineage>
</organism>
<dbReference type="Gene3D" id="1.10.8.60">
    <property type="match status" value="1"/>
</dbReference>
<keyword evidence="2" id="KW-0547">Nucleotide-binding</keyword>